<organism evidence="2 3">
    <name type="scientific">Oryctolagus cuniculus</name>
    <name type="common">Rabbit</name>
    <dbReference type="NCBI Taxonomy" id="9986"/>
    <lineage>
        <taxon>Eukaryota</taxon>
        <taxon>Metazoa</taxon>
        <taxon>Chordata</taxon>
        <taxon>Craniata</taxon>
        <taxon>Vertebrata</taxon>
        <taxon>Euteleostomi</taxon>
        <taxon>Mammalia</taxon>
        <taxon>Eutheria</taxon>
        <taxon>Euarchontoglires</taxon>
        <taxon>Glires</taxon>
        <taxon>Lagomorpha</taxon>
        <taxon>Leporidae</taxon>
        <taxon>Oryctolagus</taxon>
    </lineage>
</organism>
<reference evidence="2 3" key="1">
    <citation type="journal article" date="2011" name="Nature">
        <title>A high-resolution map of human evolutionary constraint using 29 mammals.</title>
        <authorList>
            <person name="Lindblad-Toh K."/>
            <person name="Garber M."/>
            <person name="Zuk O."/>
            <person name="Lin M.F."/>
            <person name="Parker B.J."/>
            <person name="Washietl S."/>
            <person name="Kheradpour P."/>
            <person name="Ernst J."/>
            <person name="Jordan G."/>
            <person name="Mauceli E."/>
            <person name="Ward L.D."/>
            <person name="Lowe C.B."/>
            <person name="Holloway A.K."/>
            <person name="Clamp M."/>
            <person name="Gnerre S."/>
            <person name="Alfoldi J."/>
            <person name="Beal K."/>
            <person name="Chang J."/>
            <person name="Clawson H."/>
            <person name="Cuff J."/>
            <person name="Di Palma F."/>
            <person name="Fitzgerald S."/>
            <person name="Flicek P."/>
            <person name="Guttman M."/>
            <person name="Hubisz M.J."/>
            <person name="Jaffe D.B."/>
            <person name="Jungreis I."/>
            <person name="Kent W.J."/>
            <person name="Kostka D."/>
            <person name="Lara M."/>
            <person name="Martins A.L."/>
            <person name="Massingham T."/>
            <person name="Moltke I."/>
            <person name="Raney B.J."/>
            <person name="Rasmussen M.D."/>
            <person name="Robinson J."/>
            <person name="Stark A."/>
            <person name="Vilella A.J."/>
            <person name="Wen J."/>
            <person name="Xie X."/>
            <person name="Zody M.C."/>
            <person name="Baldwin J."/>
            <person name="Bloom T."/>
            <person name="Chin C.W."/>
            <person name="Heiman D."/>
            <person name="Nicol R."/>
            <person name="Nusbaum C."/>
            <person name="Young S."/>
            <person name="Wilkinson J."/>
            <person name="Worley K.C."/>
            <person name="Kovar C.L."/>
            <person name="Muzny D.M."/>
            <person name="Gibbs R.A."/>
            <person name="Cree A."/>
            <person name="Dihn H.H."/>
            <person name="Fowler G."/>
            <person name="Jhangiani S."/>
            <person name="Joshi V."/>
            <person name="Lee S."/>
            <person name="Lewis L.R."/>
            <person name="Nazareth L.V."/>
            <person name="Okwuonu G."/>
            <person name="Santibanez J."/>
            <person name="Warren W.C."/>
            <person name="Mardis E.R."/>
            <person name="Weinstock G.M."/>
            <person name="Wilson R.K."/>
            <person name="Delehaunty K."/>
            <person name="Dooling D."/>
            <person name="Fronik C."/>
            <person name="Fulton L."/>
            <person name="Fulton B."/>
            <person name="Graves T."/>
            <person name="Minx P."/>
            <person name="Sodergren E."/>
            <person name="Birney E."/>
            <person name="Margulies E.H."/>
            <person name="Herrero J."/>
            <person name="Green E.D."/>
            <person name="Haussler D."/>
            <person name="Siepel A."/>
            <person name="Goldman N."/>
            <person name="Pollard K.S."/>
            <person name="Pedersen J.S."/>
            <person name="Lander E.S."/>
            <person name="Kellis M."/>
        </authorList>
    </citation>
    <scope>NUCLEOTIDE SEQUENCE [LARGE SCALE GENOMIC DNA]</scope>
    <source>
        <strain evidence="2 3">Thorbecke inbred</strain>
    </source>
</reference>
<accession>A0A5F9C831</accession>
<evidence type="ECO:0000313" key="2">
    <source>
        <dbReference type="Ensembl" id="ENSOCUP00000029870.1"/>
    </source>
</evidence>
<feature type="compositionally biased region" description="Basic and acidic residues" evidence="1">
    <location>
        <begin position="68"/>
        <end position="81"/>
    </location>
</feature>
<dbReference type="Ensembl" id="ENSOCUT00000014564.3">
    <property type="protein sequence ID" value="ENSOCUP00000029870.1"/>
    <property type="gene ID" value="ENSOCUG00000014565.3"/>
</dbReference>
<dbReference type="KEGG" id="ocu:100355329"/>
<dbReference type="Proteomes" id="UP000001811">
    <property type="component" value="Chromosome X"/>
</dbReference>
<keyword evidence="3" id="KW-1185">Reference proteome</keyword>
<evidence type="ECO:0000256" key="1">
    <source>
        <dbReference type="SAM" id="MobiDB-lite"/>
    </source>
</evidence>
<dbReference type="OrthoDB" id="9833136at2759"/>
<dbReference type="AlphaFoldDB" id="A0A5F9C831"/>
<feature type="compositionally biased region" description="Polar residues" evidence="1">
    <location>
        <begin position="52"/>
        <end position="65"/>
    </location>
</feature>
<dbReference type="Bgee" id="ENSOCUG00000014565">
    <property type="expression patterns" value="Expressed in testis"/>
</dbReference>
<reference evidence="2" key="3">
    <citation type="submission" date="2025-09" db="UniProtKB">
        <authorList>
            <consortium name="Ensembl"/>
        </authorList>
    </citation>
    <scope>IDENTIFICATION</scope>
    <source>
        <strain evidence="2">Thorbecke</strain>
    </source>
</reference>
<dbReference type="InParanoid" id="A0A5F9C831"/>
<dbReference type="GeneID" id="100355329"/>
<proteinExistence type="predicted"/>
<dbReference type="STRING" id="9986.ENSOCUP00000029870"/>
<sequence length="318" mass="36439">MTSPTKEGSDTANSALKNAETEAQNDCNADIEPSAIDPSISELETNPAYVESTASASQENAVSQAEDNELKPEKIQKNPQKEDINERALLVPIPIPRKWGFLISGLGRDKHLNVPPLRIVKSNFFVNRPKFYSGEMEMDKNDNFHSTINCRIPFHHSIPWRIPFINNCEIKRMILRTLSGRNLSQITSSQSTMCVKQKYMAVVPRPNILTHGEGDIVFRRHSRVCPIERMTSRKFYITSDTKVNSEYHTVARPMFYAPRIYIENTFFRKSFEAYLQRHHNIRAVVECNNGWKYVCPICGNIFNNLVDIRQHSCSFNGN</sequence>
<feature type="region of interest" description="Disordered" evidence="1">
    <location>
        <begin position="1"/>
        <end position="81"/>
    </location>
</feature>
<name>A0A5F9C831_RABIT</name>
<reference evidence="2" key="2">
    <citation type="submission" date="2025-08" db="UniProtKB">
        <authorList>
            <consortium name="Ensembl"/>
        </authorList>
    </citation>
    <scope>IDENTIFICATION</scope>
    <source>
        <strain evidence="2">Thorbecke</strain>
    </source>
</reference>
<dbReference type="CTD" id="53336"/>
<protein>
    <recommendedName>
        <fullName evidence="4">CPX chromosome region candidate 1</fullName>
    </recommendedName>
</protein>
<dbReference type="EMBL" id="AAGW02042011">
    <property type="status" value="NOT_ANNOTATED_CDS"/>
    <property type="molecule type" value="Genomic_DNA"/>
</dbReference>
<evidence type="ECO:0000313" key="3">
    <source>
        <dbReference type="Proteomes" id="UP000001811"/>
    </source>
</evidence>
<gene>
    <name evidence="2" type="primary">CPXCR1</name>
</gene>
<dbReference type="RefSeq" id="XP_002720303.1">
    <property type="nucleotide sequence ID" value="XM_002720257.4"/>
</dbReference>
<dbReference type="GeneTree" id="ENSGT00390000003732"/>
<evidence type="ECO:0008006" key="4">
    <source>
        <dbReference type="Google" id="ProtNLM"/>
    </source>
</evidence>
<feature type="compositionally biased region" description="Polar residues" evidence="1">
    <location>
        <begin position="1"/>
        <end position="27"/>
    </location>
</feature>